<keyword evidence="4" id="KW-1185">Reference proteome</keyword>
<dbReference type="Proteomes" id="UP001590950">
    <property type="component" value="Unassembled WGS sequence"/>
</dbReference>
<protein>
    <submittedName>
        <fullName evidence="3">Uncharacterized protein</fullName>
    </submittedName>
</protein>
<dbReference type="EMBL" id="JBEFKJ010000003">
    <property type="protein sequence ID" value="KAL2047149.1"/>
    <property type="molecule type" value="Genomic_DNA"/>
</dbReference>
<reference evidence="3 4" key="1">
    <citation type="submission" date="2024-09" db="EMBL/GenBank/DDBJ databases">
        <title>Rethinking Asexuality: The Enigmatic Case of Functional Sexual Genes in Lepraria (Stereocaulaceae).</title>
        <authorList>
            <person name="Doellman M."/>
            <person name="Sun Y."/>
            <person name="Barcenas-Pena A."/>
            <person name="Lumbsch H.T."/>
            <person name="Grewe F."/>
        </authorList>
    </citation>
    <scope>NUCLEOTIDE SEQUENCE [LARGE SCALE GENOMIC DNA]</scope>
    <source>
        <strain evidence="3 4">Mercado 3170</strain>
    </source>
</reference>
<evidence type="ECO:0000256" key="2">
    <source>
        <dbReference type="SAM" id="Phobius"/>
    </source>
</evidence>
<sequence length="221" mass="26055">MAVLAPISYASSIIGFTSFAFTLITLVRVFWETILTLWSAPKEMRGYMDSLRLEIHNERAYFKSALRRTRSRSRSVKRYHEDVGPLRILNASVRRIHRAFDRLEEPFLNVTPETREKEIDVEKGKTGSEESDEPNYAPMTFGRRWRWMRNKSDIISIADQVNRIQTQRIACDTSNVLLKLHTMDKTIQDFDDRLWDLEEHIMGERLEDGKVYVRRRVDRSG</sequence>
<evidence type="ECO:0000313" key="3">
    <source>
        <dbReference type="EMBL" id="KAL2047149.1"/>
    </source>
</evidence>
<keyword evidence="2" id="KW-0472">Membrane</keyword>
<organism evidence="3 4">
    <name type="scientific">Stereocaulon virgatum</name>
    <dbReference type="NCBI Taxonomy" id="373712"/>
    <lineage>
        <taxon>Eukaryota</taxon>
        <taxon>Fungi</taxon>
        <taxon>Dikarya</taxon>
        <taxon>Ascomycota</taxon>
        <taxon>Pezizomycotina</taxon>
        <taxon>Lecanoromycetes</taxon>
        <taxon>OSLEUM clade</taxon>
        <taxon>Lecanoromycetidae</taxon>
        <taxon>Lecanorales</taxon>
        <taxon>Lecanorineae</taxon>
        <taxon>Stereocaulaceae</taxon>
        <taxon>Stereocaulon</taxon>
    </lineage>
</organism>
<accession>A0ABR4AR74</accession>
<proteinExistence type="predicted"/>
<feature type="compositionally biased region" description="Basic and acidic residues" evidence="1">
    <location>
        <begin position="115"/>
        <end position="128"/>
    </location>
</feature>
<evidence type="ECO:0000256" key="1">
    <source>
        <dbReference type="SAM" id="MobiDB-lite"/>
    </source>
</evidence>
<gene>
    <name evidence="3" type="ORF">N7G274_001168</name>
</gene>
<name>A0ABR4AR74_9LECA</name>
<keyword evidence="2" id="KW-1133">Transmembrane helix</keyword>
<comment type="caution">
    <text evidence="3">The sequence shown here is derived from an EMBL/GenBank/DDBJ whole genome shotgun (WGS) entry which is preliminary data.</text>
</comment>
<evidence type="ECO:0000313" key="4">
    <source>
        <dbReference type="Proteomes" id="UP001590950"/>
    </source>
</evidence>
<keyword evidence="2" id="KW-0812">Transmembrane</keyword>
<feature type="transmembrane region" description="Helical" evidence="2">
    <location>
        <begin position="12"/>
        <end position="38"/>
    </location>
</feature>
<feature type="region of interest" description="Disordered" evidence="1">
    <location>
        <begin position="115"/>
        <end position="135"/>
    </location>
</feature>